<evidence type="ECO:0000256" key="4">
    <source>
        <dbReference type="SAM" id="MobiDB-lite"/>
    </source>
</evidence>
<name>B0D7Z6_LACBS</name>
<dbReference type="SFLD" id="SFLDS00019">
    <property type="entry name" value="Glutathione_Transferase_(cytos"/>
    <property type="match status" value="1"/>
</dbReference>
<dbReference type="InterPro" id="IPR004046">
    <property type="entry name" value="GST_C"/>
</dbReference>
<dbReference type="GeneID" id="6075366"/>
<dbReference type="CDD" id="cd03044">
    <property type="entry name" value="GST_N_EF1Bgamma"/>
    <property type="match status" value="1"/>
</dbReference>
<dbReference type="FunFam" id="1.20.1050.10:FF:000006">
    <property type="entry name" value="Elongation factor 1 gamma"/>
    <property type="match status" value="1"/>
</dbReference>
<dbReference type="PANTHER" id="PTHR43986:SF1">
    <property type="entry name" value="ELONGATION FACTOR 1-GAMMA"/>
    <property type="match status" value="1"/>
</dbReference>
<dbReference type="PROSITE" id="PS50040">
    <property type="entry name" value="EF1G_C"/>
    <property type="match status" value="1"/>
</dbReference>
<evidence type="ECO:0000313" key="8">
    <source>
        <dbReference type="EMBL" id="EDR09493.1"/>
    </source>
</evidence>
<dbReference type="SUPFAM" id="SSF47616">
    <property type="entry name" value="GST C-terminal domain-like"/>
    <property type="match status" value="1"/>
</dbReference>
<dbReference type="HOGENOM" id="CLU_011226_3_0_1"/>
<sequence>IRAAAALGGIEIELPAQYEHYVDNKKPEFLSKFPHGKIPAWEGKDGFNLFESQAIGRYVAALAPNSGLLGHTLQDAALVDQWIHLVESEVDVYTDFIRGICTGVVPYNKPTHTFFVERQNRALDTLEAHISTRTFFVGERITLADLYIAVLIQKAVDVTIDAPLRAKLPNLIRHLETVSNQPKVKEIYGPIVYAEKAIQFVPPAKEKAPKPAAAPAAPKAEKKPEKKPKAKEADDEEEEPLVPEEPKVKNPLDDLPKSTFNLEDWKRAYSNKETRGAGGALEWFYQNFDAAGFSVWRVNFKYNSELTQTFMSSNQIGGYFNRLEASRKYLFGSVGVLGQTNDSVISGALILRGLEVKPVVDVAPDWESYEYVKLDLANEQDKAFFEAALAWDLEVDGKKWVDGKNVSRLSWLLDNTQMTFTFCSSSSKRAELM</sequence>
<dbReference type="CDD" id="cd03181">
    <property type="entry name" value="GST_C_EF1Bgamma_like"/>
    <property type="match status" value="1"/>
</dbReference>
<keyword evidence="1 3" id="KW-0251">Elongation factor</keyword>
<feature type="compositionally biased region" description="Basic and acidic residues" evidence="4">
    <location>
        <begin position="244"/>
        <end position="255"/>
    </location>
</feature>
<dbReference type="GO" id="GO:0005737">
    <property type="term" value="C:cytoplasm"/>
    <property type="evidence" value="ECO:0007669"/>
    <property type="project" value="TreeGrafter"/>
</dbReference>
<dbReference type="Gene3D" id="1.20.1050.10">
    <property type="match status" value="1"/>
</dbReference>
<gene>
    <name evidence="8" type="ORF">LACBIDRAFT_248920</name>
</gene>
<dbReference type="InterPro" id="IPR040079">
    <property type="entry name" value="Glutathione_S-Trfase"/>
</dbReference>
<dbReference type="SUPFAM" id="SSF89942">
    <property type="entry name" value="eEF1-gamma domain"/>
    <property type="match status" value="1"/>
</dbReference>
<dbReference type="RefSeq" id="XP_001879842.1">
    <property type="nucleotide sequence ID" value="XM_001879807.1"/>
</dbReference>
<dbReference type="FunCoup" id="B0D7Z6">
    <property type="interactions" value="595"/>
</dbReference>
<dbReference type="InParanoid" id="B0D7Z6"/>
<evidence type="ECO:0000256" key="2">
    <source>
        <dbReference type="ARBA" id="ARBA00022917"/>
    </source>
</evidence>
<dbReference type="SUPFAM" id="SSF52833">
    <property type="entry name" value="Thioredoxin-like"/>
    <property type="match status" value="1"/>
</dbReference>
<dbReference type="PANTHER" id="PTHR43986">
    <property type="entry name" value="ELONGATION FACTOR 1-GAMMA"/>
    <property type="match status" value="1"/>
</dbReference>
<dbReference type="KEGG" id="lbc:LACBIDRAFT_248920"/>
<dbReference type="STRING" id="486041.B0D7Z6"/>
<evidence type="ECO:0000256" key="1">
    <source>
        <dbReference type="ARBA" id="ARBA00022768"/>
    </source>
</evidence>
<dbReference type="AlphaFoldDB" id="B0D7Z6"/>
<dbReference type="InterPro" id="IPR004045">
    <property type="entry name" value="Glutathione_S-Trfase_N"/>
</dbReference>
<dbReference type="EMBL" id="DS547099">
    <property type="protein sequence ID" value="EDR09493.1"/>
    <property type="molecule type" value="Genomic_DNA"/>
</dbReference>
<evidence type="ECO:0000259" key="7">
    <source>
        <dbReference type="PROSITE" id="PS50405"/>
    </source>
</evidence>
<dbReference type="InterPro" id="IPR001662">
    <property type="entry name" value="EF1B_G_C"/>
</dbReference>
<dbReference type="Gene3D" id="3.40.30.10">
    <property type="entry name" value="Glutaredoxin"/>
    <property type="match status" value="1"/>
</dbReference>
<dbReference type="OrthoDB" id="249703at2759"/>
<feature type="domain" description="EF-1-gamma C-terminal" evidence="5">
    <location>
        <begin position="248"/>
        <end position="407"/>
    </location>
</feature>
<dbReference type="PROSITE" id="PS50405">
    <property type="entry name" value="GST_CTER"/>
    <property type="match status" value="1"/>
</dbReference>
<dbReference type="Gene3D" id="3.30.70.1010">
    <property type="entry name" value="Translation elongation factor EF1B, gamma chain, conserved domain"/>
    <property type="match status" value="1"/>
</dbReference>
<reference evidence="8 9" key="1">
    <citation type="journal article" date="2008" name="Nature">
        <title>The genome of Laccaria bicolor provides insights into mycorrhizal symbiosis.</title>
        <authorList>
            <person name="Martin F."/>
            <person name="Aerts A."/>
            <person name="Ahren D."/>
            <person name="Brun A."/>
            <person name="Danchin E.G.J."/>
            <person name="Duchaussoy F."/>
            <person name="Gibon J."/>
            <person name="Kohler A."/>
            <person name="Lindquist E."/>
            <person name="Pereda V."/>
            <person name="Salamov A."/>
            <person name="Shapiro H.J."/>
            <person name="Wuyts J."/>
            <person name="Blaudez D."/>
            <person name="Buee M."/>
            <person name="Brokstein P."/>
            <person name="Canbaeck B."/>
            <person name="Cohen D."/>
            <person name="Courty P.E."/>
            <person name="Coutinho P.M."/>
            <person name="Delaruelle C."/>
            <person name="Detter J.C."/>
            <person name="Deveau A."/>
            <person name="DiFazio S."/>
            <person name="Duplessis S."/>
            <person name="Fraissinet-Tachet L."/>
            <person name="Lucic E."/>
            <person name="Frey-Klett P."/>
            <person name="Fourrey C."/>
            <person name="Feussner I."/>
            <person name="Gay G."/>
            <person name="Grimwood J."/>
            <person name="Hoegger P.J."/>
            <person name="Jain P."/>
            <person name="Kilaru S."/>
            <person name="Labbe J."/>
            <person name="Lin Y.C."/>
            <person name="Legue V."/>
            <person name="Le Tacon F."/>
            <person name="Marmeisse R."/>
            <person name="Melayah D."/>
            <person name="Montanini B."/>
            <person name="Muratet M."/>
            <person name="Nehls U."/>
            <person name="Niculita-Hirzel H."/>
            <person name="Oudot-Le Secq M.P."/>
            <person name="Peter M."/>
            <person name="Quesneville H."/>
            <person name="Rajashekar B."/>
            <person name="Reich M."/>
            <person name="Rouhier N."/>
            <person name="Schmutz J."/>
            <person name="Yin T."/>
            <person name="Chalot M."/>
            <person name="Henrissat B."/>
            <person name="Kuees U."/>
            <person name="Lucas S."/>
            <person name="Van de Peer Y."/>
            <person name="Podila G.K."/>
            <person name="Polle A."/>
            <person name="Pukkila P.J."/>
            <person name="Richardson P.M."/>
            <person name="Rouze P."/>
            <person name="Sanders I.R."/>
            <person name="Stajich J.E."/>
            <person name="Tunlid A."/>
            <person name="Tuskan G."/>
            <person name="Grigoriev I.V."/>
        </authorList>
    </citation>
    <scope>NUCLEOTIDE SEQUENCE [LARGE SCALE GENOMIC DNA]</scope>
    <source>
        <strain evidence="9">S238N-H82 / ATCC MYA-4686</strain>
    </source>
</reference>
<dbReference type="FunFam" id="3.30.70.1010:FF:000001">
    <property type="entry name" value="Elongation factor 1-gamma 1"/>
    <property type="match status" value="1"/>
</dbReference>
<dbReference type="InterPro" id="IPR036433">
    <property type="entry name" value="EF1B_G_C_sf"/>
</dbReference>
<organism evidence="9">
    <name type="scientific">Laccaria bicolor (strain S238N-H82 / ATCC MYA-4686)</name>
    <name type="common">Bicoloured deceiver</name>
    <name type="synonym">Laccaria laccata var. bicolor</name>
    <dbReference type="NCBI Taxonomy" id="486041"/>
    <lineage>
        <taxon>Eukaryota</taxon>
        <taxon>Fungi</taxon>
        <taxon>Dikarya</taxon>
        <taxon>Basidiomycota</taxon>
        <taxon>Agaricomycotina</taxon>
        <taxon>Agaricomycetes</taxon>
        <taxon>Agaricomycetidae</taxon>
        <taxon>Agaricales</taxon>
        <taxon>Agaricineae</taxon>
        <taxon>Hydnangiaceae</taxon>
        <taxon>Laccaria</taxon>
    </lineage>
</organism>
<dbReference type="Proteomes" id="UP000001194">
    <property type="component" value="Unassembled WGS sequence"/>
</dbReference>
<dbReference type="SMART" id="SM01183">
    <property type="entry name" value="EF1G"/>
    <property type="match status" value="1"/>
</dbReference>
<evidence type="ECO:0000259" key="5">
    <source>
        <dbReference type="PROSITE" id="PS50040"/>
    </source>
</evidence>
<dbReference type="InterPro" id="IPR050802">
    <property type="entry name" value="EF-GSTs"/>
</dbReference>
<dbReference type="PROSITE" id="PS50404">
    <property type="entry name" value="GST_NTER"/>
    <property type="match status" value="1"/>
</dbReference>
<keyword evidence="2 3" id="KW-0648">Protein biosynthesis</keyword>
<evidence type="ECO:0000256" key="3">
    <source>
        <dbReference type="PROSITE-ProRule" id="PRU00519"/>
    </source>
</evidence>
<dbReference type="Pfam" id="PF00647">
    <property type="entry name" value="EF1G"/>
    <property type="match status" value="1"/>
</dbReference>
<feature type="region of interest" description="Disordered" evidence="4">
    <location>
        <begin position="204"/>
        <end position="255"/>
    </location>
</feature>
<feature type="compositionally biased region" description="Acidic residues" evidence="4">
    <location>
        <begin position="233"/>
        <end position="242"/>
    </location>
</feature>
<dbReference type="Pfam" id="PF02798">
    <property type="entry name" value="GST_N"/>
    <property type="match status" value="1"/>
</dbReference>
<dbReference type="Pfam" id="PF00043">
    <property type="entry name" value="GST_C"/>
    <property type="match status" value="1"/>
</dbReference>
<proteinExistence type="predicted"/>
<feature type="non-terminal residue" evidence="8">
    <location>
        <position position="1"/>
    </location>
</feature>
<feature type="domain" description="GST N-terminal" evidence="6">
    <location>
        <begin position="1"/>
        <end position="67"/>
    </location>
</feature>
<protein>
    <submittedName>
        <fullName evidence="8">Predicted protein</fullName>
    </submittedName>
</protein>
<feature type="domain" description="GST C-terminal" evidence="7">
    <location>
        <begin position="72"/>
        <end position="204"/>
    </location>
</feature>
<evidence type="ECO:0000313" key="9">
    <source>
        <dbReference type="Proteomes" id="UP000001194"/>
    </source>
</evidence>
<dbReference type="GO" id="GO:0003746">
    <property type="term" value="F:translation elongation factor activity"/>
    <property type="evidence" value="ECO:0007669"/>
    <property type="project" value="UniProtKB-UniRule"/>
</dbReference>
<evidence type="ECO:0000259" key="6">
    <source>
        <dbReference type="PROSITE" id="PS50404"/>
    </source>
</evidence>
<dbReference type="InterPro" id="IPR036282">
    <property type="entry name" value="Glutathione-S-Trfase_C_sf"/>
</dbReference>
<dbReference type="InterPro" id="IPR010987">
    <property type="entry name" value="Glutathione-S-Trfase_C-like"/>
</dbReference>
<keyword evidence="9" id="KW-1185">Reference proteome</keyword>
<accession>B0D7Z6</accession>
<dbReference type="GO" id="GO:0005634">
    <property type="term" value="C:nucleus"/>
    <property type="evidence" value="ECO:0007669"/>
    <property type="project" value="TreeGrafter"/>
</dbReference>
<dbReference type="InterPro" id="IPR036249">
    <property type="entry name" value="Thioredoxin-like_sf"/>
</dbReference>